<reference evidence="3 4" key="1">
    <citation type="submission" date="2016-10" db="EMBL/GenBank/DDBJ databases">
        <authorList>
            <person name="de Groot N.N."/>
        </authorList>
    </citation>
    <scope>NUCLEOTIDE SEQUENCE [LARGE SCALE GENOMIC DNA]</scope>
    <source>
        <strain evidence="3 4">CGMCC 1.3442</strain>
    </source>
</reference>
<evidence type="ECO:0000313" key="4">
    <source>
        <dbReference type="Proteomes" id="UP000199334"/>
    </source>
</evidence>
<organism evidence="3 4">
    <name type="scientific">Tenuibacillus multivorans</name>
    <dbReference type="NCBI Taxonomy" id="237069"/>
    <lineage>
        <taxon>Bacteria</taxon>
        <taxon>Bacillati</taxon>
        <taxon>Bacillota</taxon>
        <taxon>Bacilli</taxon>
        <taxon>Bacillales</taxon>
        <taxon>Bacillaceae</taxon>
        <taxon>Tenuibacillus</taxon>
    </lineage>
</organism>
<proteinExistence type="predicted"/>
<evidence type="ECO:0000256" key="2">
    <source>
        <dbReference type="SAM" id="Phobius"/>
    </source>
</evidence>
<protein>
    <recommendedName>
        <fullName evidence="5">YceG-like family protein</fullName>
    </recommendedName>
</protein>
<feature type="region of interest" description="Disordered" evidence="1">
    <location>
        <begin position="80"/>
        <end position="108"/>
    </location>
</feature>
<dbReference type="AlphaFoldDB" id="A0A1G9ZA98"/>
<evidence type="ECO:0000313" key="3">
    <source>
        <dbReference type="EMBL" id="SDN18320.1"/>
    </source>
</evidence>
<gene>
    <name evidence="3" type="ORF">SAMN05216498_1611</name>
</gene>
<evidence type="ECO:0008006" key="5">
    <source>
        <dbReference type="Google" id="ProtNLM"/>
    </source>
</evidence>
<feature type="transmembrane region" description="Helical" evidence="2">
    <location>
        <begin position="7"/>
        <end position="26"/>
    </location>
</feature>
<accession>A0A1G9ZA98</accession>
<dbReference type="EMBL" id="FNIG01000003">
    <property type="protein sequence ID" value="SDN18320.1"/>
    <property type="molecule type" value="Genomic_DNA"/>
</dbReference>
<dbReference type="OrthoDB" id="2138957at2"/>
<keyword evidence="4" id="KW-1185">Reference proteome</keyword>
<keyword evidence="2" id="KW-1133">Transmembrane helix</keyword>
<dbReference type="Gene3D" id="3.30.1490.480">
    <property type="entry name" value="Endolytic murein transglycosylase"/>
    <property type="match status" value="1"/>
</dbReference>
<feature type="compositionally biased region" description="Acidic residues" evidence="1">
    <location>
        <begin position="87"/>
        <end position="108"/>
    </location>
</feature>
<evidence type="ECO:0000256" key="1">
    <source>
        <dbReference type="SAM" id="MobiDB-lite"/>
    </source>
</evidence>
<dbReference type="STRING" id="237069.SAMN05216498_1611"/>
<sequence length="183" mass="20743">MRTVVQSFALGILTTTTIIGIVFFIGNSEPVQSESANEESSSLTVETAQAFLEEEDYAVVTSTSYEEIQVENKQLQNKVEQLQSQLEEQEEQEVDDEPENTEQDEVEDLDQNTETTHTFTLIIESGMTSIDIANELAEADIISNADEFNQFLEQNRYSRDIQLGEYDLTSQLNYEEIAHIITN</sequence>
<dbReference type="Proteomes" id="UP000199334">
    <property type="component" value="Unassembled WGS sequence"/>
</dbReference>
<keyword evidence="2" id="KW-0472">Membrane</keyword>
<name>A0A1G9ZA98_9BACI</name>
<dbReference type="RefSeq" id="WP_093856093.1">
    <property type="nucleotide sequence ID" value="NZ_BJVZ01000011.1"/>
</dbReference>
<keyword evidence="2" id="KW-0812">Transmembrane</keyword>